<feature type="coiled-coil region" evidence="1">
    <location>
        <begin position="334"/>
        <end position="361"/>
    </location>
</feature>
<evidence type="ECO:0000313" key="5">
    <source>
        <dbReference type="Proteomes" id="UP001642409"/>
    </source>
</evidence>
<proteinExistence type="predicted"/>
<feature type="region of interest" description="Disordered" evidence="2">
    <location>
        <begin position="175"/>
        <end position="199"/>
    </location>
</feature>
<evidence type="ECO:0000313" key="3">
    <source>
        <dbReference type="EMBL" id="CAI9913811.1"/>
    </source>
</evidence>
<sequence length="472" mass="54036">MLSPANIRFNNMELTIASLSFHSSTKQTMLTTLSQQQIKQIMLTVDLPAQTLKNIFITNYKDPAYQFTTKDVMFLFRLFAAKQNNVANEDPRIFDETFPFIIKFKQSQTVTSQKQLEPSLSPAGPSQVLQFPQQQGLTQNFQSVIHTQQQQQQVASSTNSSMHTGFQPLEKSSLITLPHPKEPVQKEQTQKELQRDPSAQKEIAIPQVEQSVNETVQTVSNNEQVQFAINTLIDFCPNVQFTYTKDQMQKTRKQITELQTEIKSGFDTLEEILQNPPSTSADILVQFVQGCTSNILTQMRDLKNKIKQQKFCQADAQTMLQKLIPLQNNVHHMINHEKEKKQELDLQLKLLEKKRNSQQQDREIILSKLIQINALKVGFKLGYAQAMQDQKLNAAPQISSPKSLDLCSKHDFVDSVPILEPKVEVMAVIPETIVEEEKQTAVKEDDEFWGETVINEEPQVEEEIMEHIDEHE</sequence>
<accession>A0AA86TCB7</accession>
<dbReference type="EMBL" id="CATOUU010000036">
    <property type="protein sequence ID" value="CAI9913811.1"/>
    <property type="molecule type" value="Genomic_DNA"/>
</dbReference>
<evidence type="ECO:0000313" key="4">
    <source>
        <dbReference type="EMBL" id="CAL6088713.1"/>
    </source>
</evidence>
<dbReference type="AlphaFoldDB" id="A0AA86TCB7"/>
<comment type="caution">
    <text evidence="3">The sequence shown here is derived from an EMBL/GenBank/DDBJ whole genome shotgun (WGS) entry which is preliminary data.</text>
</comment>
<protein>
    <submittedName>
        <fullName evidence="3">Uncharacterized protein</fullName>
    </submittedName>
</protein>
<name>A0AA86TCB7_9EUKA</name>
<evidence type="ECO:0000256" key="2">
    <source>
        <dbReference type="SAM" id="MobiDB-lite"/>
    </source>
</evidence>
<organism evidence="3">
    <name type="scientific">Hexamita inflata</name>
    <dbReference type="NCBI Taxonomy" id="28002"/>
    <lineage>
        <taxon>Eukaryota</taxon>
        <taxon>Metamonada</taxon>
        <taxon>Diplomonadida</taxon>
        <taxon>Hexamitidae</taxon>
        <taxon>Hexamitinae</taxon>
        <taxon>Hexamita</taxon>
    </lineage>
</organism>
<feature type="compositionally biased region" description="Basic and acidic residues" evidence="2">
    <location>
        <begin position="179"/>
        <end position="199"/>
    </location>
</feature>
<evidence type="ECO:0000256" key="1">
    <source>
        <dbReference type="SAM" id="Coils"/>
    </source>
</evidence>
<keyword evidence="1" id="KW-0175">Coiled coil</keyword>
<dbReference type="EMBL" id="CAXDID020000410">
    <property type="protein sequence ID" value="CAL6088713.1"/>
    <property type="molecule type" value="Genomic_DNA"/>
</dbReference>
<keyword evidence="5" id="KW-1185">Reference proteome</keyword>
<dbReference type="Proteomes" id="UP001642409">
    <property type="component" value="Unassembled WGS sequence"/>
</dbReference>
<reference evidence="3" key="1">
    <citation type="submission" date="2023-06" db="EMBL/GenBank/DDBJ databases">
        <authorList>
            <person name="Kurt Z."/>
        </authorList>
    </citation>
    <scope>NUCLEOTIDE SEQUENCE</scope>
</reference>
<gene>
    <name evidence="3" type="ORF">HINF_LOCUS1456</name>
    <name evidence="4" type="ORF">HINF_LOCUS64260</name>
</gene>
<reference evidence="4 5" key="2">
    <citation type="submission" date="2024-07" db="EMBL/GenBank/DDBJ databases">
        <authorList>
            <person name="Akdeniz Z."/>
        </authorList>
    </citation>
    <scope>NUCLEOTIDE SEQUENCE [LARGE SCALE GENOMIC DNA]</scope>
</reference>